<gene>
    <name evidence="2" type="ORF">EEDITHA_LOCUS18077</name>
</gene>
<reference evidence="2" key="1">
    <citation type="submission" date="2022-03" db="EMBL/GenBank/DDBJ databases">
        <authorList>
            <person name="Tunstrom K."/>
        </authorList>
    </citation>
    <scope>NUCLEOTIDE SEQUENCE</scope>
</reference>
<evidence type="ECO:0000256" key="1">
    <source>
        <dbReference type="SAM" id="MobiDB-lite"/>
    </source>
</evidence>
<feature type="region of interest" description="Disordered" evidence="1">
    <location>
        <begin position="67"/>
        <end position="99"/>
    </location>
</feature>
<dbReference type="Proteomes" id="UP001153954">
    <property type="component" value="Unassembled WGS sequence"/>
</dbReference>
<protein>
    <submittedName>
        <fullName evidence="2">Uncharacterized protein</fullName>
    </submittedName>
</protein>
<proteinExistence type="predicted"/>
<accession>A0AAU9UZZ1</accession>
<comment type="caution">
    <text evidence="2">The sequence shown here is derived from an EMBL/GenBank/DDBJ whole genome shotgun (WGS) entry which is preliminary data.</text>
</comment>
<name>A0AAU9UZZ1_EUPED</name>
<dbReference type="AlphaFoldDB" id="A0AAU9UZZ1"/>
<evidence type="ECO:0000313" key="3">
    <source>
        <dbReference type="Proteomes" id="UP001153954"/>
    </source>
</evidence>
<keyword evidence="3" id="KW-1185">Reference proteome</keyword>
<sequence length="112" mass="12654">MQLAPKELPPTANNKIVGTLRSFKYSDCVTNEDEATNYSSEVLSFLDVPGLPPNNLDTTEGWLGSHHASKFKPSKTMQRNAFGDNNVDDQCDSRDDTQKKKFQGEEFHRYVL</sequence>
<evidence type="ECO:0000313" key="2">
    <source>
        <dbReference type="EMBL" id="CAH2103592.1"/>
    </source>
</evidence>
<organism evidence="2 3">
    <name type="scientific">Euphydryas editha</name>
    <name type="common">Edith's checkerspot</name>
    <dbReference type="NCBI Taxonomy" id="104508"/>
    <lineage>
        <taxon>Eukaryota</taxon>
        <taxon>Metazoa</taxon>
        <taxon>Ecdysozoa</taxon>
        <taxon>Arthropoda</taxon>
        <taxon>Hexapoda</taxon>
        <taxon>Insecta</taxon>
        <taxon>Pterygota</taxon>
        <taxon>Neoptera</taxon>
        <taxon>Endopterygota</taxon>
        <taxon>Lepidoptera</taxon>
        <taxon>Glossata</taxon>
        <taxon>Ditrysia</taxon>
        <taxon>Papilionoidea</taxon>
        <taxon>Nymphalidae</taxon>
        <taxon>Nymphalinae</taxon>
        <taxon>Euphydryas</taxon>
    </lineage>
</organism>
<dbReference type="EMBL" id="CAKOGL010000026">
    <property type="protein sequence ID" value="CAH2103592.1"/>
    <property type="molecule type" value="Genomic_DNA"/>
</dbReference>